<evidence type="ECO:0000313" key="2">
    <source>
        <dbReference type="EMBL" id="KAK9885504.1"/>
    </source>
</evidence>
<name>A0AAW1UX83_9CUCU</name>
<feature type="compositionally biased region" description="Basic and acidic residues" evidence="1">
    <location>
        <begin position="13"/>
        <end position="26"/>
    </location>
</feature>
<evidence type="ECO:0000256" key="1">
    <source>
        <dbReference type="SAM" id="MobiDB-lite"/>
    </source>
</evidence>
<feature type="compositionally biased region" description="Acidic residues" evidence="1">
    <location>
        <begin position="327"/>
        <end position="342"/>
    </location>
</feature>
<protein>
    <submittedName>
        <fullName evidence="2">Uncharacterized protein</fullName>
    </submittedName>
</protein>
<gene>
    <name evidence="2" type="ORF">WA026_010997</name>
</gene>
<organism evidence="2 3">
    <name type="scientific">Henosepilachna vigintioctopunctata</name>
    <dbReference type="NCBI Taxonomy" id="420089"/>
    <lineage>
        <taxon>Eukaryota</taxon>
        <taxon>Metazoa</taxon>
        <taxon>Ecdysozoa</taxon>
        <taxon>Arthropoda</taxon>
        <taxon>Hexapoda</taxon>
        <taxon>Insecta</taxon>
        <taxon>Pterygota</taxon>
        <taxon>Neoptera</taxon>
        <taxon>Endopterygota</taxon>
        <taxon>Coleoptera</taxon>
        <taxon>Polyphaga</taxon>
        <taxon>Cucujiformia</taxon>
        <taxon>Coccinelloidea</taxon>
        <taxon>Coccinellidae</taxon>
        <taxon>Epilachninae</taxon>
        <taxon>Epilachnini</taxon>
        <taxon>Henosepilachna</taxon>
    </lineage>
</organism>
<dbReference type="Proteomes" id="UP001431783">
    <property type="component" value="Unassembled WGS sequence"/>
</dbReference>
<feature type="compositionally biased region" description="Basic and acidic residues" evidence="1">
    <location>
        <begin position="350"/>
        <end position="361"/>
    </location>
</feature>
<dbReference type="AlphaFoldDB" id="A0AAW1UX83"/>
<accession>A0AAW1UX83</accession>
<dbReference type="EMBL" id="JARQZJ010000095">
    <property type="protein sequence ID" value="KAK9885504.1"/>
    <property type="molecule type" value="Genomic_DNA"/>
</dbReference>
<feature type="region of interest" description="Disordered" evidence="1">
    <location>
        <begin position="316"/>
        <end position="366"/>
    </location>
</feature>
<feature type="compositionally biased region" description="Polar residues" evidence="1">
    <location>
        <begin position="289"/>
        <end position="300"/>
    </location>
</feature>
<evidence type="ECO:0000313" key="3">
    <source>
        <dbReference type="Proteomes" id="UP001431783"/>
    </source>
</evidence>
<feature type="region of interest" description="Disordered" evidence="1">
    <location>
        <begin position="282"/>
        <end position="302"/>
    </location>
</feature>
<reference evidence="2 3" key="1">
    <citation type="submission" date="2023-03" db="EMBL/GenBank/DDBJ databases">
        <title>Genome insight into feeding habits of ladybird beetles.</title>
        <authorList>
            <person name="Li H.-S."/>
            <person name="Huang Y.-H."/>
            <person name="Pang H."/>
        </authorList>
    </citation>
    <scope>NUCLEOTIDE SEQUENCE [LARGE SCALE GENOMIC DNA]</scope>
    <source>
        <strain evidence="2">SYSU_2023b</strain>
        <tissue evidence="2">Whole body</tissue>
    </source>
</reference>
<proteinExistence type="predicted"/>
<sequence>MRGQKKLLERCEEARAKKSSSHENEAIVKTPKTHSEPSGTSYTRWCSLNKQRSCQASEKTIFKKSLMELYCEPVFPDERDDISQYKCEFHSCLKSLIPPVLDKFLQDTIVRQNCPHRKYRLKAPLSTLPQNFERNKTVFSEVRLNEFTRNKCLNSGPQCKIHYRNENSKSEQKNRAGVESCQYITFPKQTSDLMKKNESWKLTRQRRLFHRENQNKLFCRTSSCPYSKYKILNDCLKKQNSSCCSKYYCRNNSDRRPFTKQKIESDENCICFSNLKNLKKKKNGKMSEKASTSGSFQNQNEIDENSIWEMDELNEEGDKNEIVPFDEPTDWERDLEEDENEETVTTQSRETSEGNTHRNTEETSTESYSSQRCSCSLCEIDLYIKKLQALIQTYDPFLSPYSPISDKLQKIKQQKKRRSLSSKKYFKTSRCVCHYTEKVNDEIRKIPFSEMSYIYNERNKADPLTGMKRKMEKWRGKSCERKMIPCDWQFSRRSTKKIEEEDQEKLM</sequence>
<comment type="caution">
    <text evidence="2">The sequence shown here is derived from an EMBL/GenBank/DDBJ whole genome shotgun (WGS) entry which is preliminary data.</text>
</comment>
<keyword evidence="3" id="KW-1185">Reference proteome</keyword>
<feature type="region of interest" description="Disordered" evidence="1">
    <location>
        <begin position="13"/>
        <end position="38"/>
    </location>
</feature>